<name>A0A2T1GDR5_9CYAN</name>
<gene>
    <name evidence="1" type="ORF">C7B77_14515</name>
</gene>
<dbReference type="Proteomes" id="UP000238937">
    <property type="component" value="Unassembled WGS sequence"/>
</dbReference>
<accession>A0A2T1GDR5</accession>
<evidence type="ECO:0008006" key="3">
    <source>
        <dbReference type="Google" id="ProtNLM"/>
    </source>
</evidence>
<dbReference type="RefSeq" id="WP_106305994.1">
    <property type="nucleotide sequence ID" value="NZ_PVWO01000176.1"/>
</dbReference>
<dbReference type="AlphaFoldDB" id="A0A2T1GDR5"/>
<organism evidence="1 2">
    <name type="scientific">Chamaesiphon polymorphus CCALA 037</name>
    <dbReference type="NCBI Taxonomy" id="2107692"/>
    <lineage>
        <taxon>Bacteria</taxon>
        <taxon>Bacillati</taxon>
        <taxon>Cyanobacteriota</taxon>
        <taxon>Cyanophyceae</taxon>
        <taxon>Gomontiellales</taxon>
        <taxon>Chamaesiphonaceae</taxon>
        <taxon>Chamaesiphon</taxon>
    </lineage>
</organism>
<dbReference type="InterPro" id="IPR011727">
    <property type="entry name" value="CHP02117"/>
</dbReference>
<dbReference type="EMBL" id="PVWO01000176">
    <property type="protein sequence ID" value="PSB55601.1"/>
    <property type="molecule type" value="Genomic_DNA"/>
</dbReference>
<dbReference type="Pfam" id="PF09601">
    <property type="entry name" value="DUF2459"/>
    <property type="match status" value="1"/>
</dbReference>
<evidence type="ECO:0000313" key="2">
    <source>
        <dbReference type="Proteomes" id="UP000238937"/>
    </source>
</evidence>
<reference evidence="1 2" key="1">
    <citation type="submission" date="2018-03" db="EMBL/GenBank/DDBJ databases">
        <title>The ancient ancestry and fast evolution of plastids.</title>
        <authorList>
            <person name="Moore K.R."/>
            <person name="Magnabosco C."/>
            <person name="Momper L."/>
            <person name="Gold D.A."/>
            <person name="Bosak T."/>
            <person name="Fournier G.P."/>
        </authorList>
    </citation>
    <scope>NUCLEOTIDE SEQUENCE [LARGE SCALE GENOMIC DNA]</scope>
    <source>
        <strain evidence="1 2">CCALA 037</strain>
    </source>
</reference>
<sequence>MKKFKKFRRFLVRIGLGFLAVAIIGAFTPTKWFYSQQLDCDFPIYVSNVNNFHTEIMVPVTNRVFDWRQHLDLSQLGRSADRYEYLSFGWGDRQFFMNAAFDPISIFDVLFIPGPSVMHVWGRSQPKLNSDSDMEIRKVNLSESQYLKLVQFINNSFDRSVNSKVTYLRQGLYSDSGFYNAKGIYSAMRTCNAWTAEALRIADVNTPVWAALAPAVMKQIDCNCDRSSINPHSAVRSADSFIFTNN</sequence>
<proteinExistence type="predicted"/>
<protein>
    <recommendedName>
        <fullName evidence="3">TIGR02117 family protein</fullName>
    </recommendedName>
</protein>
<comment type="caution">
    <text evidence="1">The sequence shown here is derived from an EMBL/GenBank/DDBJ whole genome shotgun (WGS) entry which is preliminary data.</text>
</comment>
<keyword evidence="2" id="KW-1185">Reference proteome</keyword>
<dbReference type="OrthoDB" id="211174at2"/>
<evidence type="ECO:0000313" key="1">
    <source>
        <dbReference type="EMBL" id="PSB55601.1"/>
    </source>
</evidence>